<keyword evidence="5 8" id="KW-0472">Membrane</keyword>
<reference evidence="10" key="2">
    <citation type="submission" date="2014-06" db="EMBL/GenBank/DDBJ databases">
        <authorList>
            <person name="Aslett M."/>
        </authorList>
    </citation>
    <scope>NUCLEOTIDE SEQUENCE</scope>
</reference>
<dbReference type="AlphaFoldDB" id="A0A068WPQ4"/>
<feature type="chain" id="PRO_5035983860" evidence="9">
    <location>
        <begin position="25"/>
        <end position="961"/>
    </location>
</feature>
<keyword evidence="6" id="KW-0325">Glycoprotein</keyword>
<dbReference type="PANTHER" id="PTHR22730:SF1">
    <property type="entry name" value="PROMININ-LIKE PROTEIN"/>
    <property type="match status" value="1"/>
</dbReference>
<reference evidence="10 11" key="1">
    <citation type="journal article" date="2013" name="Nature">
        <title>The genomes of four tapeworm species reveal adaptations to parasitism.</title>
        <authorList>
            <person name="Tsai I.J."/>
            <person name="Zarowiecki M."/>
            <person name="Holroyd N."/>
            <person name="Garciarrubio A."/>
            <person name="Sanchez-Flores A."/>
            <person name="Brooks K.L."/>
            <person name="Tracey A."/>
            <person name="Bobes R.J."/>
            <person name="Fragoso G."/>
            <person name="Sciutto E."/>
            <person name="Aslett M."/>
            <person name="Beasley H."/>
            <person name="Bennett H.M."/>
            <person name="Cai J."/>
            <person name="Camicia F."/>
            <person name="Clark R."/>
            <person name="Cucher M."/>
            <person name="De Silva N."/>
            <person name="Day T.A."/>
            <person name="Deplazes P."/>
            <person name="Estrada K."/>
            <person name="Fernandez C."/>
            <person name="Holland P.W."/>
            <person name="Hou J."/>
            <person name="Hu S."/>
            <person name="Huckvale T."/>
            <person name="Hung S.S."/>
            <person name="Kamenetzky L."/>
            <person name="Keane J.A."/>
            <person name="Kiss F."/>
            <person name="Koziol U."/>
            <person name="Lambert O."/>
            <person name="Liu K."/>
            <person name="Luo X."/>
            <person name="Luo Y."/>
            <person name="Macchiaroli N."/>
            <person name="Nichol S."/>
            <person name="Paps J."/>
            <person name="Parkinson J."/>
            <person name="Pouchkina-Stantcheva N."/>
            <person name="Riddiford N."/>
            <person name="Rosenzvit M."/>
            <person name="Salinas G."/>
            <person name="Wasmuth J.D."/>
            <person name="Zamanian M."/>
            <person name="Zheng Y."/>
            <person name="Cai X."/>
            <person name="Soberon X."/>
            <person name="Olson P.D."/>
            <person name="Laclette J.P."/>
            <person name="Brehm K."/>
            <person name="Berriman M."/>
            <person name="Garciarrubio A."/>
            <person name="Bobes R.J."/>
            <person name="Fragoso G."/>
            <person name="Sanchez-Flores A."/>
            <person name="Estrada K."/>
            <person name="Cevallos M.A."/>
            <person name="Morett E."/>
            <person name="Gonzalez V."/>
            <person name="Portillo T."/>
            <person name="Ochoa-Leyva A."/>
            <person name="Jose M.V."/>
            <person name="Sciutto E."/>
            <person name="Landa A."/>
            <person name="Jimenez L."/>
            <person name="Valdes V."/>
            <person name="Carrero J.C."/>
            <person name="Larralde C."/>
            <person name="Morales-Montor J."/>
            <person name="Limon-Lason J."/>
            <person name="Soberon X."/>
            <person name="Laclette J.P."/>
        </authorList>
    </citation>
    <scope>NUCLEOTIDE SEQUENCE [LARGE SCALE GENOMIC DNA]</scope>
</reference>
<dbReference type="Pfam" id="PF05478">
    <property type="entry name" value="Prominin"/>
    <property type="match status" value="1"/>
</dbReference>
<proteinExistence type="inferred from homology"/>
<keyword evidence="9" id="KW-0732">Signal</keyword>
<evidence type="ECO:0000313" key="11">
    <source>
        <dbReference type="Proteomes" id="UP000492820"/>
    </source>
</evidence>
<dbReference type="PANTHER" id="PTHR22730">
    <property type="entry name" value="PROMININ PROM PROTEIN"/>
    <property type="match status" value="1"/>
</dbReference>
<name>A0A068WPQ4_ECHGR</name>
<keyword evidence="4 8" id="KW-1133">Transmembrane helix</keyword>
<accession>A0A068WPQ4</accession>
<feature type="transmembrane region" description="Helical" evidence="8">
    <location>
        <begin position="927"/>
        <end position="947"/>
    </location>
</feature>
<dbReference type="EMBL" id="LK028585">
    <property type="protein sequence ID" value="CDS22109.1"/>
    <property type="molecule type" value="Genomic_DNA"/>
</dbReference>
<evidence type="ECO:0000256" key="4">
    <source>
        <dbReference type="ARBA" id="ARBA00022989"/>
    </source>
</evidence>
<evidence type="ECO:0000256" key="2">
    <source>
        <dbReference type="ARBA" id="ARBA00006058"/>
    </source>
</evidence>
<dbReference type="OrthoDB" id="6229420at2759"/>
<sequence>MPRSYCSPIFNAVAFISFVLQCAGANSTTTAVQLRKSVQFSYDGANSFLDFIRGNASRNATKELFEVYLDLKNYEFPTILLTPIFKYFPGYMGCVMFGLLFVFILPLIGIFFCCLRCCGRCGGRLSPMDRKADPYRRVCYTITLALLVTVQLASIVLAFINYQLHYATITNSDMSIGMAPQLTQSIYEFQIGITDVVNAAKNSSSVNLITQKERFDAVFDAGLRDFQRDFIYNSSAAAVVREKEALQQAVYKFAAGSIDSIAMNDFLESLEKISVELPFIQTTISDILNTECTVDQLSACRGLRFITDNDLKVTYTLEQFQSSQVASLLSTLESVQQNVRDLDNFNATLLRMKVDVRKAIQPILDDAWNDLSNSPKTRENLVKTLEVVAETAKSYLARLNDLITKYISSNSSYIAIGNEYILYSGFALLCLPAFIILLFYLGLSFGVCGDRPHEEASFCNRGVGANLLLSGVVFTFLLSSLLMLTCSLLFLSGGLMQTEVCRYATHHYPAGPAVLDDALEVYAEQQFRQGMRFPSHSLSSAPNVSQHLKNLASARPFSVLLTRCVSESLVDSLGDKVVGMMVSDTSIDNFLKSILTTFNGIDLISPLRRTAAETLNILNEVRDLQRYNFSEALTKTGEHLTEIADFDNYVSQLESLNIENLKDQIMALRETVGLLSLRLRTPIRQLYADLQSIRGHYNQLIDELNRFSSELDHTVPTSIGAQIESMRPLFLKELRLAVIASWRDIPCTRLYNAATAGVYANGLWFGLGLFLLLCVPALVFGVKLVNLYRKTEKYSPDYEQPDYISYHAFYMRPATSEGDVQSRRKHRPRKGKASNRSYGKAGDGPAYGFSHRHGPSSNSTYQTQLPPSNKSAKFYAPSVAYCAPSRVLCEGKTNHVTSLAAVVLIACIHSHCVCAFANRSFTTTYRFTRCFGHCVLTFFLQILPFIWCQQCNNFSRSNSLH</sequence>
<evidence type="ECO:0000256" key="7">
    <source>
        <dbReference type="SAM" id="MobiDB-lite"/>
    </source>
</evidence>
<feature type="transmembrane region" description="Helical" evidence="8">
    <location>
        <begin position="464"/>
        <end position="491"/>
    </location>
</feature>
<evidence type="ECO:0000256" key="3">
    <source>
        <dbReference type="ARBA" id="ARBA00022692"/>
    </source>
</evidence>
<comment type="subcellular location">
    <subcellularLocation>
        <location evidence="1">Membrane</location>
        <topology evidence="1">Multi-pass membrane protein</topology>
    </subcellularLocation>
</comment>
<dbReference type="GO" id="GO:0016020">
    <property type="term" value="C:membrane"/>
    <property type="evidence" value="ECO:0007669"/>
    <property type="project" value="UniProtKB-SubCell"/>
</dbReference>
<dbReference type="WBParaSite" id="EgrG_000057700">
    <property type="protein sequence ID" value="EgrG_000057700"/>
    <property type="gene ID" value="EgrG_000057700"/>
</dbReference>
<evidence type="ECO:0000256" key="1">
    <source>
        <dbReference type="ARBA" id="ARBA00004141"/>
    </source>
</evidence>
<feature type="transmembrane region" description="Helical" evidence="8">
    <location>
        <begin position="763"/>
        <end position="785"/>
    </location>
</feature>
<evidence type="ECO:0000313" key="12">
    <source>
        <dbReference type="WBParaSite" id="EgrG_000057700"/>
    </source>
</evidence>
<feature type="compositionally biased region" description="Basic residues" evidence="7">
    <location>
        <begin position="823"/>
        <end position="833"/>
    </location>
</feature>
<comment type="similarity">
    <text evidence="2">Belongs to the prominin family.</text>
</comment>
<feature type="transmembrane region" description="Helical" evidence="8">
    <location>
        <begin position="138"/>
        <end position="160"/>
    </location>
</feature>
<gene>
    <name evidence="12" type="primary">EGR_08600</name>
    <name evidence="10" type="ORF">EgrG_000057700</name>
</gene>
<evidence type="ECO:0000256" key="6">
    <source>
        <dbReference type="ARBA" id="ARBA00023180"/>
    </source>
</evidence>
<feature type="transmembrane region" description="Helical" evidence="8">
    <location>
        <begin position="420"/>
        <end position="443"/>
    </location>
</feature>
<evidence type="ECO:0000256" key="9">
    <source>
        <dbReference type="SAM" id="SignalP"/>
    </source>
</evidence>
<keyword evidence="3 8" id="KW-0812">Transmembrane</keyword>
<feature type="transmembrane region" description="Helical" evidence="8">
    <location>
        <begin position="90"/>
        <end position="117"/>
    </location>
</feature>
<dbReference type="InterPro" id="IPR008795">
    <property type="entry name" value="Prominin"/>
</dbReference>
<feature type="region of interest" description="Disordered" evidence="7">
    <location>
        <begin position="815"/>
        <end position="842"/>
    </location>
</feature>
<feature type="signal peptide" evidence="9">
    <location>
        <begin position="1"/>
        <end position="24"/>
    </location>
</feature>
<dbReference type="Proteomes" id="UP000492820">
    <property type="component" value="Unassembled WGS sequence"/>
</dbReference>
<organism evidence="10">
    <name type="scientific">Echinococcus granulosus</name>
    <name type="common">Hydatid tapeworm</name>
    <dbReference type="NCBI Taxonomy" id="6210"/>
    <lineage>
        <taxon>Eukaryota</taxon>
        <taxon>Metazoa</taxon>
        <taxon>Spiralia</taxon>
        <taxon>Lophotrochozoa</taxon>
        <taxon>Platyhelminthes</taxon>
        <taxon>Cestoda</taxon>
        <taxon>Eucestoda</taxon>
        <taxon>Cyclophyllidea</taxon>
        <taxon>Taeniidae</taxon>
        <taxon>Echinococcus</taxon>
        <taxon>Echinococcus granulosus group</taxon>
    </lineage>
</organism>
<evidence type="ECO:0000256" key="5">
    <source>
        <dbReference type="ARBA" id="ARBA00023136"/>
    </source>
</evidence>
<reference evidence="12" key="3">
    <citation type="submission" date="2020-10" db="UniProtKB">
        <authorList>
            <consortium name="WormBaseParasite"/>
        </authorList>
    </citation>
    <scope>IDENTIFICATION</scope>
</reference>
<evidence type="ECO:0000313" key="10">
    <source>
        <dbReference type="EMBL" id="CDS22109.1"/>
    </source>
</evidence>
<protein>
    <submittedName>
        <fullName evidence="10 12">Prominin protein</fullName>
    </submittedName>
</protein>
<evidence type="ECO:0000256" key="8">
    <source>
        <dbReference type="SAM" id="Phobius"/>
    </source>
</evidence>